<dbReference type="Proteomes" id="UP001054252">
    <property type="component" value="Unassembled WGS sequence"/>
</dbReference>
<gene>
    <name evidence="3" type="ORF">SLEP1_g7979</name>
</gene>
<dbReference type="Pfam" id="PF13041">
    <property type="entry name" value="PPR_2"/>
    <property type="match status" value="2"/>
</dbReference>
<dbReference type="InterPro" id="IPR046960">
    <property type="entry name" value="PPR_At4g14850-like_plant"/>
</dbReference>
<feature type="repeat" description="PPR" evidence="2">
    <location>
        <begin position="185"/>
        <end position="215"/>
    </location>
</feature>
<organism evidence="3 4">
    <name type="scientific">Rubroshorea leprosula</name>
    <dbReference type="NCBI Taxonomy" id="152421"/>
    <lineage>
        <taxon>Eukaryota</taxon>
        <taxon>Viridiplantae</taxon>
        <taxon>Streptophyta</taxon>
        <taxon>Embryophyta</taxon>
        <taxon>Tracheophyta</taxon>
        <taxon>Spermatophyta</taxon>
        <taxon>Magnoliopsida</taxon>
        <taxon>eudicotyledons</taxon>
        <taxon>Gunneridae</taxon>
        <taxon>Pentapetalae</taxon>
        <taxon>rosids</taxon>
        <taxon>malvids</taxon>
        <taxon>Malvales</taxon>
        <taxon>Dipterocarpaceae</taxon>
        <taxon>Rubroshorea</taxon>
    </lineage>
</organism>
<dbReference type="InterPro" id="IPR002885">
    <property type="entry name" value="PPR_rpt"/>
</dbReference>
<feature type="repeat" description="PPR" evidence="2">
    <location>
        <begin position="221"/>
        <end position="255"/>
    </location>
</feature>
<evidence type="ECO:0000256" key="2">
    <source>
        <dbReference type="PROSITE-ProRule" id="PRU00708"/>
    </source>
</evidence>
<dbReference type="Gene3D" id="1.25.40.10">
    <property type="entry name" value="Tetratricopeptide repeat domain"/>
    <property type="match status" value="2"/>
</dbReference>
<keyword evidence="4" id="KW-1185">Reference proteome</keyword>
<dbReference type="GO" id="GO:0009451">
    <property type="term" value="P:RNA modification"/>
    <property type="evidence" value="ECO:0007669"/>
    <property type="project" value="InterPro"/>
</dbReference>
<evidence type="ECO:0008006" key="5">
    <source>
        <dbReference type="Google" id="ProtNLM"/>
    </source>
</evidence>
<keyword evidence="1" id="KW-0677">Repeat</keyword>
<evidence type="ECO:0000256" key="1">
    <source>
        <dbReference type="ARBA" id="ARBA00022737"/>
    </source>
</evidence>
<dbReference type="PANTHER" id="PTHR24015:SF1923">
    <property type="entry name" value="OS03G0624800 PROTEIN"/>
    <property type="match status" value="1"/>
</dbReference>
<dbReference type="EMBL" id="BPVZ01000008">
    <property type="protein sequence ID" value="GKU94482.1"/>
    <property type="molecule type" value="Genomic_DNA"/>
</dbReference>
<dbReference type="InterPro" id="IPR046848">
    <property type="entry name" value="E_motif"/>
</dbReference>
<evidence type="ECO:0000313" key="4">
    <source>
        <dbReference type="Proteomes" id="UP001054252"/>
    </source>
</evidence>
<dbReference type="NCBIfam" id="TIGR00756">
    <property type="entry name" value="PPR"/>
    <property type="match status" value="4"/>
</dbReference>
<dbReference type="GO" id="GO:0003723">
    <property type="term" value="F:RNA binding"/>
    <property type="evidence" value="ECO:0007669"/>
    <property type="project" value="InterPro"/>
</dbReference>
<comment type="caution">
    <text evidence="3">The sequence shown here is derived from an EMBL/GenBank/DDBJ whole genome shotgun (WGS) entry which is preliminary data.</text>
</comment>
<dbReference type="Pfam" id="PF01535">
    <property type="entry name" value="PPR"/>
    <property type="match status" value="3"/>
</dbReference>
<feature type="repeat" description="PPR" evidence="2">
    <location>
        <begin position="53"/>
        <end position="87"/>
    </location>
</feature>
<protein>
    <recommendedName>
        <fullName evidence="5">Pentatricopeptide repeat-containing protein</fullName>
    </recommendedName>
</protein>
<feature type="repeat" description="PPR" evidence="2">
    <location>
        <begin position="148"/>
        <end position="182"/>
    </location>
</feature>
<accession>A0AAV5I6C2</accession>
<evidence type="ECO:0000313" key="3">
    <source>
        <dbReference type="EMBL" id="GKU94482.1"/>
    </source>
</evidence>
<name>A0AAV5I6C2_9ROSI</name>
<dbReference type="Pfam" id="PF20431">
    <property type="entry name" value="E_motif"/>
    <property type="match status" value="1"/>
</dbReference>
<dbReference type="AlphaFoldDB" id="A0AAV5I6C2"/>
<dbReference type="PROSITE" id="PS51375">
    <property type="entry name" value="PPR"/>
    <property type="match status" value="4"/>
</dbReference>
<dbReference type="FunFam" id="1.25.40.10:FF:000090">
    <property type="entry name" value="Pentatricopeptide repeat-containing protein, chloroplastic"/>
    <property type="match status" value="1"/>
</dbReference>
<dbReference type="PANTHER" id="PTHR24015">
    <property type="entry name" value="OS07G0578800 PROTEIN-RELATED"/>
    <property type="match status" value="1"/>
</dbReference>
<reference evidence="3 4" key="1">
    <citation type="journal article" date="2021" name="Commun. Biol.">
        <title>The genome of Shorea leprosula (Dipterocarpaceae) highlights the ecological relevance of drought in aseasonal tropical rainforests.</title>
        <authorList>
            <person name="Ng K.K.S."/>
            <person name="Kobayashi M.J."/>
            <person name="Fawcett J.A."/>
            <person name="Hatakeyama M."/>
            <person name="Paape T."/>
            <person name="Ng C.H."/>
            <person name="Ang C.C."/>
            <person name="Tnah L.H."/>
            <person name="Lee C.T."/>
            <person name="Nishiyama T."/>
            <person name="Sese J."/>
            <person name="O'Brien M.J."/>
            <person name="Copetti D."/>
            <person name="Mohd Noor M.I."/>
            <person name="Ong R.C."/>
            <person name="Putra M."/>
            <person name="Sireger I.Z."/>
            <person name="Indrioko S."/>
            <person name="Kosugi Y."/>
            <person name="Izuno A."/>
            <person name="Isagi Y."/>
            <person name="Lee S.L."/>
            <person name="Shimizu K.K."/>
        </authorList>
    </citation>
    <scope>NUCLEOTIDE SEQUENCE [LARGE SCALE GENOMIC DNA]</scope>
    <source>
        <strain evidence="3">214</strain>
    </source>
</reference>
<sequence>MKAFRQGRQVHGLVVVLGRDLVILSTALIDFYADVGHISEAMKVFSSLKGGIDSVMCNSLLVGCIKNQKYEEAFSIMSRMRPNVVALTGALSACSENSNLWIGKQIHCVALRFGFIDTQLCNVLLDMYAKCGKLRNVQSLFDWILHKDVVSWTTMIQAYGNHGYGLEALELFKKMGEEGSRVLPNSVTFLAVLSACGHSGLVDEGRECFNLMREKYGFDPGQEHYACFIDALGRAGKMDEAWCLLDNMVKNGTRPTAAVWITLLNACSLNQDVARGEFAAKHLLELEPDNPGNYVLLSNFNAAVGNWDSVDKLRDTMKKRGLVKEAGSSHVSLAGCQEAAAK</sequence>
<proteinExistence type="predicted"/>
<dbReference type="InterPro" id="IPR011990">
    <property type="entry name" value="TPR-like_helical_dom_sf"/>
</dbReference>